<evidence type="ECO:0000313" key="9">
    <source>
        <dbReference type="Proteomes" id="UP000007796"/>
    </source>
</evidence>
<name>F0XJ26_GROCL</name>
<keyword evidence="8" id="KW-0255">Endonuclease</keyword>
<dbReference type="PANTHER" id="PTHR43788">
    <property type="entry name" value="DNA2/NAM7 HELICASE FAMILY MEMBER"/>
    <property type="match status" value="1"/>
</dbReference>
<evidence type="ECO:0000259" key="7">
    <source>
        <dbReference type="Pfam" id="PF13087"/>
    </source>
</evidence>
<dbReference type="Pfam" id="PF13087">
    <property type="entry name" value="AAA_12"/>
    <property type="match status" value="1"/>
</dbReference>
<dbReference type="GO" id="GO:0016787">
    <property type="term" value="F:hydrolase activity"/>
    <property type="evidence" value="ECO:0007669"/>
    <property type="project" value="UniProtKB-KW"/>
</dbReference>
<dbReference type="GeneID" id="25975409"/>
<keyword evidence="4" id="KW-0347">Helicase</keyword>
<evidence type="ECO:0000259" key="6">
    <source>
        <dbReference type="Pfam" id="PF13086"/>
    </source>
</evidence>
<reference evidence="8 9" key="1">
    <citation type="journal article" date="2011" name="Proc. Natl. Acad. Sci. U.S.A.">
        <title>Genome and transcriptome analyses of the mountain pine beetle-fungal symbiont Grosmannia clavigera, a lodgepole pine pathogen.</title>
        <authorList>
            <person name="DiGuistini S."/>
            <person name="Wang Y."/>
            <person name="Liao N.Y."/>
            <person name="Taylor G."/>
            <person name="Tanguay P."/>
            <person name="Feau N."/>
            <person name="Henrissat B."/>
            <person name="Chan S.K."/>
            <person name="Hesse-Orce U."/>
            <person name="Alamouti S.M."/>
            <person name="Tsui C.K.M."/>
            <person name="Docking R.T."/>
            <person name="Levasseur A."/>
            <person name="Haridas S."/>
            <person name="Robertson G."/>
            <person name="Birol I."/>
            <person name="Holt R.A."/>
            <person name="Marra M.A."/>
            <person name="Hamelin R.C."/>
            <person name="Hirst M."/>
            <person name="Jones S.J.M."/>
            <person name="Bohlmann J."/>
            <person name="Breuil C."/>
        </authorList>
    </citation>
    <scope>NUCLEOTIDE SEQUENCE [LARGE SCALE GENOMIC DNA]</scope>
    <source>
        <strain evidence="9">kw1407 / UAMH 11150</strain>
    </source>
</reference>
<comment type="similarity">
    <text evidence="1">Belongs to the DNA2/NAM7 helicase family.</text>
</comment>
<dbReference type="HOGENOM" id="CLU_011691_0_0_1"/>
<keyword evidence="9" id="KW-1185">Reference proteome</keyword>
<keyword evidence="2" id="KW-0547">Nucleotide-binding</keyword>
<feature type="domain" description="DNA2/NAM7 helicase-like C-terminal" evidence="7">
    <location>
        <begin position="604"/>
        <end position="808"/>
    </location>
</feature>
<evidence type="ECO:0000256" key="1">
    <source>
        <dbReference type="ARBA" id="ARBA00007913"/>
    </source>
</evidence>
<dbReference type="InterPro" id="IPR050534">
    <property type="entry name" value="Coronavir_polyprotein_1ab"/>
</dbReference>
<evidence type="ECO:0000256" key="4">
    <source>
        <dbReference type="ARBA" id="ARBA00022806"/>
    </source>
</evidence>
<sequence length="932" mass="104549">MIAAMKTFLDTKTIGGGSAESPDYNYPPVPDTVQDGPELIVRFDSIEQFKDIHKTASLYEENHEAQEVASFNKENNTFRAWTLIAVPSGGDDETWVMLVKAPLDMAAKFPSVGETCHVHVVDPDTGIGSTMWWLARRMSNNFALMSKSKKSWASLLVFNVTLSQKDDDARSVIHALVSDEKDQERTLDSLILNDNNSIHVGFFFSKPSATFDAEMRCLGRLSRAATIPSIANTSNAAPGQVPKKNKIYHNQNQHQPSKPPSSFGKGRFPNRRAIQVKQFAAFKYLLDFRNPAFSVNLFEHFPHMKNPDQFNSGIPTFIMNKYQRLNEHQREAYDGLLFDMPCGLGLLPGGPGGGKTDWAMTVIGLLQSRTTAKVLYLLDINDPLDDATVKYVKMMRGAGLAKRAIRMRTFGTELKRSIRFGPAQNRAQGDGNRDSGQIARLSNIDEPDVDFSKNFLRIYMAQSTEPSQKTNRHREIIVTLDEAAWNHYDENLSDFRKLTELLVANDGNVLENGTLRREIFLLYQTVLQEADFIAATPCVAATAFKDMFFPDLVIFDEAAHARELSTLIAIGSFCPTVGWIFIGDHRQTQPTAKSRQTNPLALQLQTSAMERAYLAGVLKYQLLINHRAYGRLERLPSKLIYDGQMVSGIPHADRFPPCAGFVRNYFRNLSGMNCVVPRLIVHLLQIGHASQVGTSWYHQQHLEWTMQRVLDLVLDKHFRCTGNTAKPGTILLLTPYKAAVAKYKEAIETLAAAHPGFSILERVEARTWDSAQGHEADIVGIDYVREHPTDFMDGMYRFNVGLTRARQGEWHLMHPNMPISHGFRYTRYLRKLYDACKNGREGINEGRVVNLRWSDGKPSTTPDEAVCKHSITLLSQRHELWLWAVRSCSGRATSSAEKGADVVSTPDSTWSTLSAKAVKAAKEGELRDGTVV</sequence>
<dbReference type="STRING" id="655863.F0XJ26"/>
<dbReference type="AlphaFoldDB" id="F0XJ26"/>
<evidence type="ECO:0000256" key="2">
    <source>
        <dbReference type="ARBA" id="ARBA00022741"/>
    </source>
</evidence>
<dbReference type="GO" id="GO:0005524">
    <property type="term" value="F:ATP binding"/>
    <property type="evidence" value="ECO:0007669"/>
    <property type="project" value="UniProtKB-KW"/>
</dbReference>
<dbReference type="OrthoDB" id="6513042at2759"/>
<keyword evidence="8" id="KW-0540">Nuclease</keyword>
<dbReference type="InParanoid" id="F0XJ26"/>
<evidence type="ECO:0000256" key="5">
    <source>
        <dbReference type="ARBA" id="ARBA00022840"/>
    </source>
</evidence>
<dbReference type="GO" id="GO:0004519">
    <property type="term" value="F:endonuclease activity"/>
    <property type="evidence" value="ECO:0007669"/>
    <property type="project" value="UniProtKB-KW"/>
</dbReference>
<dbReference type="InterPro" id="IPR027417">
    <property type="entry name" value="P-loop_NTPase"/>
</dbReference>
<organism evidence="9">
    <name type="scientific">Grosmannia clavigera (strain kw1407 / UAMH 11150)</name>
    <name type="common">Blue stain fungus</name>
    <name type="synonym">Graphiocladiella clavigera</name>
    <dbReference type="NCBI Taxonomy" id="655863"/>
    <lineage>
        <taxon>Eukaryota</taxon>
        <taxon>Fungi</taxon>
        <taxon>Dikarya</taxon>
        <taxon>Ascomycota</taxon>
        <taxon>Pezizomycotina</taxon>
        <taxon>Sordariomycetes</taxon>
        <taxon>Sordariomycetidae</taxon>
        <taxon>Ophiostomatales</taxon>
        <taxon>Ophiostomataceae</taxon>
        <taxon>Leptographium</taxon>
    </lineage>
</organism>
<protein>
    <submittedName>
        <fullName evidence="8">tRNA-splicing endonuclease positive effector</fullName>
    </submittedName>
</protein>
<dbReference type="eggNOG" id="KOG1802">
    <property type="taxonomic scope" value="Eukaryota"/>
</dbReference>
<dbReference type="Proteomes" id="UP000007796">
    <property type="component" value="Unassembled WGS sequence"/>
</dbReference>
<gene>
    <name evidence="8" type="ORF">CMQ_2421</name>
</gene>
<evidence type="ECO:0000256" key="3">
    <source>
        <dbReference type="ARBA" id="ARBA00022801"/>
    </source>
</evidence>
<proteinExistence type="inferred from homology"/>
<dbReference type="SUPFAM" id="SSF52540">
    <property type="entry name" value="P-loop containing nucleoside triphosphate hydrolases"/>
    <property type="match status" value="1"/>
</dbReference>
<dbReference type="PANTHER" id="PTHR43788:SF8">
    <property type="entry name" value="DNA-BINDING PROTEIN SMUBP-2"/>
    <property type="match status" value="1"/>
</dbReference>
<keyword evidence="5" id="KW-0067">ATP-binding</keyword>
<dbReference type="InterPro" id="IPR041679">
    <property type="entry name" value="DNA2/NAM7-like_C"/>
</dbReference>
<accession>F0XJ26</accession>
<dbReference type="RefSeq" id="XP_014171854.1">
    <property type="nucleotide sequence ID" value="XM_014316379.1"/>
</dbReference>
<feature type="domain" description="DNA2/NAM7 helicase helicase" evidence="6">
    <location>
        <begin position="325"/>
        <end position="595"/>
    </location>
</feature>
<dbReference type="Gene3D" id="3.40.50.300">
    <property type="entry name" value="P-loop containing nucleotide triphosphate hydrolases"/>
    <property type="match status" value="2"/>
</dbReference>
<dbReference type="InterPro" id="IPR041677">
    <property type="entry name" value="DNA2/NAM7_AAA_11"/>
</dbReference>
<keyword evidence="3" id="KW-0378">Hydrolase</keyword>
<evidence type="ECO:0000313" key="8">
    <source>
        <dbReference type="EMBL" id="EFX02372.1"/>
    </source>
</evidence>
<dbReference type="GO" id="GO:0043139">
    <property type="term" value="F:5'-3' DNA helicase activity"/>
    <property type="evidence" value="ECO:0007669"/>
    <property type="project" value="TreeGrafter"/>
</dbReference>
<dbReference type="Pfam" id="PF13086">
    <property type="entry name" value="AAA_11"/>
    <property type="match status" value="1"/>
</dbReference>
<dbReference type="EMBL" id="GL629782">
    <property type="protein sequence ID" value="EFX02372.1"/>
    <property type="molecule type" value="Genomic_DNA"/>
</dbReference>